<dbReference type="PROSITE" id="PS01162">
    <property type="entry name" value="QOR_ZETA_CRYSTAL"/>
    <property type="match status" value="1"/>
</dbReference>
<organism evidence="3">
    <name type="scientific">Dissoconium aciculare CBS 342.82</name>
    <dbReference type="NCBI Taxonomy" id="1314786"/>
    <lineage>
        <taxon>Eukaryota</taxon>
        <taxon>Fungi</taxon>
        <taxon>Dikarya</taxon>
        <taxon>Ascomycota</taxon>
        <taxon>Pezizomycotina</taxon>
        <taxon>Dothideomycetes</taxon>
        <taxon>Dothideomycetidae</taxon>
        <taxon>Mycosphaerellales</taxon>
        <taxon>Dissoconiaceae</taxon>
        <taxon>Dissoconium</taxon>
    </lineage>
</organism>
<dbReference type="GO" id="GO:0016491">
    <property type="term" value="F:oxidoreductase activity"/>
    <property type="evidence" value="ECO:0007669"/>
    <property type="project" value="InterPro"/>
</dbReference>
<name>A0A6J3MBN3_9PEZI</name>
<dbReference type="InterPro" id="IPR020843">
    <property type="entry name" value="ER"/>
</dbReference>
<proteinExistence type="predicted"/>
<dbReference type="PANTHER" id="PTHR43677:SF4">
    <property type="entry name" value="QUINONE OXIDOREDUCTASE-LIKE PROTEIN 2"/>
    <property type="match status" value="1"/>
</dbReference>
<dbReference type="RefSeq" id="XP_033462319.1">
    <property type="nucleotide sequence ID" value="XM_033607420.1"/>
</dbReference>
<reference evidence="3" key="3">
    <citation type="submission" date="2025-08" db="UniProtKB">
        <authorList>
            <consortium name="RefSeq"/>
        </authorList>
    </citation>
    <scope>IDENTIFICATION</scope>
    <source>
        <strain evidence="3">CBS 342.82</strain>
    </source>
</reference>
<dbReference type="InterPro" id="IPR013149">
    <property type="entry name" value="ADH-like_C"/>
</dbReference>
<dbReference type="SUPFAM" id="SSF50129">
    <property type="entry name" value="GroES-like"/>
    <property type="match status" value="1"/>
</dbReference>
<reference evidence="3" key="1">
    <citation type="submission" date="2020-01" db="EMBL/GenBank/DDBJ databases">
        <authorList>
            <consortium name="DOE Joint Genome Institute"/>
            <person name="Haridas S."/>
            <person name="Albert R."/>
            <person name="Binder M."/>
            <person name="Bloem J."/>
            <person name="Labutti K."/>
            <person name="Salamov A."/>
            <person name="Andreopoulos B."/>
            <person name="Baker S.E."/>
            <person name="Barry K."/>
            <person name="Bills G."/>
            <person name="Bluhm B.H."/>
            <person name="Cannon C."/>
            <person name="Castanera R."/>
            <person name="Culley D.E."/>
            <person name="Daum C."/>
            <person name="Ezra D."/>
            <person name="Gonzalez J.B."/>
            <person name="Henrissat B."/>
            <person name="Kuo A."/>
            <person name="Liang C."/>
            <person name="Lipzen A."/>
            <person name="Lutzoni F."/>
            <person name="Magnuson J."/>
            <person name="Mondo S."/>
            <person name="Nolan M."/>
            <person name="Ohm R."/>
            <person name="Pangilinan J."/>
            <person name="Park H.-J."/>
            <person name="Ramirez L."/>
            <person name="Alfaro M."/>
            <person name="Sun H."/>
            <person name="Tritt A."/>
            <person name="Yoshinaga Y."/>
            <person name="Zwiers L.-H."/>
            <person name="Turgeon B.G."/>
            <person name="Goodwin S.B."/>
            <person name="Spatafora J.W."/>
            <person name="Crous P.W."/>
            <person name="Grigoriev I.V."/>
        </authorList>
    </citation>
    <scope>NUCLEOTIDE SEQUENCE</scope>
    <source>
        <strain evidence="3">CBS 342.82</strain>
    </source>
</reference>
<accession>A0A6J3MBN3</accession>
<dbReference type="Proteomes" id="UP000504637">
    <property type="component" value="Unplaced"/>
</dbReference>
<dbReference type="AlphaFoldDB" id="A0A6J3MBN3"/>
<sequence>MRGIQVKQYVKGPRELSVSDIEDPTPAADQYVIAVKACATNFFDLLQISGKYQWQPPLPWTSGAEFSGVVLSTPASSRNPRFSVGDRVFGSGQGAYAYKVCAVESALQPVPAGWSFYEAAGLFVTMPTSYAALTLRANIKKGDWVLVHAAAGGVGLAAVQIAKAFGATVIATAGTPHKLEVAKRFGADYGVDYTDPKWPAVVSALTPGKRGVDIVYDPVGLIEPSTKCTAWNGRLVVVGFAGGPIEKLATNRILLKNIAVTGVHWGAYAKNEPARVAEVWADLQRLMEKKVLRSTNYEDKKYVGLEAVPEALEALGARATWGKVVVDLPEVKESKL</sequence>
<dbReference type="InterPro" id="IPR036291">
    <property type="entry name" value="NAD(P)-bd_dom_sf"/>
</dbReference>
<dbReference type="InterPro" id="IPR013154">
    <property type="entry name" value="ADH-like_N"/>
</dbReference>
<dbReference type="GO" id="GO:0005739">
    <property type="term" value="C:mitochondrion"/>
    <property type="evidence" value="ECO:0007669"/>
    <property type="project" value="TreeGrafter"/>
</dbReference>
<evidence type="ECO:0000313" key="3">
    <source>
        <dbReference type="RefSeq" id="XP_033462319.1"/>
    </source>
</evidence>
<dbReference type="GeneID" id="54365220"/>
<evidence type="ECO:0000259" key="1">
    <source>
        <dbReference type="SMART" id="SM00829"/>
    </source>
</evidence>
<keyword evidence="2" id="KW-1185">Reference proteome</keyword>
<dbReference type="InterPro" id="IPR051397">
    <property type="entry name" value="Zn-ADH-like_protein"/>
</dbReference>
<dbReference type="GO" id="GO:0008270">
    <property type="term" value="F:zinc ion binding"/>
    <property type="evidence" value="ECO:0007669"/>
    <property type="project" value="InterPro"/>
</dbReference>
<feature type="domain" description="Enoyl reductase (ER)" evidence="1">
    <location>
        <begin position="12"/>
        <end position="326"/>
    </location>
</feature>
<dbReference type="CDD" id="cd08241">
    <property type="entry name" value="QOR1"/>
    <property type="match status" value="1"/>
</dbReference>
<dbReference type="Pfam" id="PF00107">
    <property type="entry name" value="ADH_zinc_N"/>
    <property type="match status" value="1"/>
</dbReference>
<evidence type="ECO:0000313" key="2">
    <source>
        <dbReference type="Proteomes" id="UP000504637"/>
    </source>
</evidence>
<dbReference type="OrthoDB" id="10257049at2759"/>
<reference evidence="3" key="2">
    <citation type="submission" date="2020-04" db="EMBL/GenBank/DDBJ databases">
        <authorList>
            <consortium name="NCBI Genome Project"/>
        </authorList>
    </citation>
    <scope>NUCLEOTIDE SEQUENCE</scope>
    <source>
        <strain evidence="3">CBS 342.82</strain>
    </source>
</reference>
<dbReference type="Gene3D" id="3.90.180.10">
    <property type="entry name" value="Medium-chain alcohol dehydrogenases, catalytic domain"/>
    <property type="match status" value="1"/>
</dbReference>
<protein>
    <submittedName>
        <fullName evidence="3">NAD(P)-binding protein</fullName>
    </submittedName>
</protein>
<dbReference type="SMART" id="SM00829">
    <property type="entry name" value="PKS_ER"/>
    <property type="match status" value="1"/>
</dbReference>
<dbReference type="SUPFAM" id="SSF51735">
    <property type="entry name" value="NAD(P)-binding Rossmann-fold domains"/>
    <property type="match status" value="1"/>
</dbReference>
<dbReference type="Gene3D" id="3.40.50.720">
    <property type="entry name" value="NAD(P)-binding Rossmann-like Domain"/>
    <property type="match status" value="1"/>
</dbReference>
<gene>
    <name evidence="3" type="ORF">K489DRAFT_407962</name>
</gene>
<dbReference type="InterPro" id="IPR002364">
    <property type="entry name" value="Quin_OxRdtase/zeta-crystal_CS"/>
</dbReference>
<dbReference type="InterPro" id="IPR011032">
    <property type="entry name" value="GroES-like_sf"/>
</dbReference>
<dbReference type="PANTHER" id="PTHR43677">
    <property type="entry name" value="SHORT-CHAIN DEHYDROGENASE/REDUCTASE"/>
    <property type="match status" value="1"/>
</dbReference>
<dbReference type="Pfam" id="PF08240">
    <property type="entry name" value="ADH_N"/>
    <property type="match status" value="1"/>
</dbReference>